<dbReference type="SUPFAM" id="SSF52540">
    <property type="entry name" value="P-loop containing nucleoside triphosphate hydrolases"/>
    <property type="match status" value="1"/>
</dbReference>
<accession>W6A7N4</accession>
<evidence type="ECO:0000313" key="1">
    <source>
        <dbReference type="EMBL" id="AHI52996.1"/>
    </source>
</evidence>
<dbReference type="RefSeq" id="WP_158499959.1">
    <property type="nucleotide sequence ID" value="NZ_CP006681.1"/>
</dbReference>
<keyword evidence="2" id="KW-1185">Reference proteome</keyword>
<dbReference type="EMBL" id="CP006681">
    <property type="protein sequence ID" value="AHI52996.1"/>
    <property type="molecule type" value="Genomic_DNA"/>
</dbReference>
<dbReference type="HOGENOM" id="CLU_3103983_0_0_14"/>
<gene>
    <name evidence="1" type="ORF">SCULI_v1c06550</name>
</gene>
<reference evidence="1 2" key="1">
    <citation type="journal article" date="2014" name="Genome Biol. Evol.">
        <title>Molecular evolution of the substrate utilization strategies and putative virulence factors in mosquito-associated Spiroplasma species.</title>
        <authorList>
            <person name="Chang T.H."/>
            <person name="Lo W.S."/>
            <person name="Ku C."/>
            <person name="Chen L.L."/>
            <person name="Kuo C.H."/>
        </authorList>
    </citation>
    <scope>NUCLEOTIDE SEQUENCE [LARGE SCALE GENOMIC DNA]</scope>
    <source>
        <strain evidence="1">AES-1</strain>
    </source>
</reference>
<dbReference type="InterPro" id="IPR027417">
    <property type="entry name" value="P-loop_NTPase"/>
</dbReference>
<dbReference type="OrthoDB" id="9801987at2"/>
<dbReference type="Gene3D" id="3.40.50.300">
    <property type="entry name" value="P-loop containing nucleotide triphosphate hydrolases"/>
    <property type="match status" value="1"/>
</dbReference>
<protein>
    <recommendedName>
        <fullName evidence="3">ABC transporter ATP-binding protein</fullName>
    </recommendedName>
</protein>
<sequence length="51" mass="5716">MITIKNLNKKYGNNIVLDINQLTIPTGQRIALVGKNGARKINFSRINYGNN</sequence>
<dbReference type="AlphaFoldDB" id="W6A7N4"/>
<dbReference type="STRING" id="1276246.SCULI_v1c06550"/>
<dbReference type="PATRIC" id="fig|1276246.3.peg.654"/>
<dbReference type="KEGG" id="scq:SCULI_v1c06550"/>
<dbReference type="Proteomes" id="UP000019267">
    <property type="component" value="Chromosome"/>
</dbReference>
<evidence type="ECO:0000313" key="2">
    <source>
        <dbReference type="Proteomes" id="UP000019267"/>
    </source>
</evidence>
<name>W6A7N4_9MOLU</name>
<evidence type="ECO:0008006" key="3">
    <source>
        <dbReference type="Google" id="ProtNLM"/>
    </source>
</evidence>
<proteinExistence type="predicted"/>
<organism evidence="1 2">
    <name type="scientific">Spiroplasma culicicola AES-1</name>
    <dbReference type="NCBI Taxonomy" id="1276246"/>
    <lineage>
        <taxon>Bacteria</taxon>
        <taxon>Bacillati</taxon>
        <taxon>Mycoplasmatota</taxon>
        <taxon>Mollicutes</taxon>
        <taxon>Entomoplasmatales</taxon>
        <taxon>Spiroplasmataceae</taxon>
        <taxon>Spiroplasma</taxon>
    </lineage>
</organism>